<proteinExistence type="predicted"/>
<keyword evidence="2" id="KW-0547">Nucleotide-binding</keyword>
<evidence type="ECO:0000256" key="2">
    <source>
        <dbReference type="ARBA" id="ARBA00022741"/>
    </source>
</evidence>
<organism evidence="5">
    <name type="scientific">viral metagenome</name>
    <dbReference type="NCBI Taxonomy" id="1070528"/>
    <lineage>
        <taxon>unclassified sequences</taxon>
        <taxon>metagenomes</taxon>
        <taxon>organismal metagenomes</taxon>
    </lineage>
</organism>
<evidence type="ECO:0000256" key="1">
    <source>
        <dbReference type="ARBA" id="ARBA00012513"/>
    </source>
</evidence>
<dbReference type="InterPro" id="IPR008271">
    <property type="entry name" value="Ser/Thr_kinase_AS"/>
</dbReference>
<accession>A0A6C0M2Y5</accession>
<evidence type="ECO:0000259" key="4">
    <source>
        <dbReference type="PROSITE" id="PS50011"/>
    </source>
</evidence>
<evidence type="ECO:0000313" key="5">
    <source>
        <dbReference type="EMBL" id="QHU36371.1"/>
    </source>
</evidence>
<dbReference type="InterPro" id="IPR050235">
    <property type="entry name" value="CK1_Ser-Thr_kinase"/>
</dbReference>
<dbReference type="PANTHER" id="PTHR11909">
    <property type="entry name" value="CASEIN KINASE-RELATED"/>
    <property type="match status" value="1"/>
</dbReference>
<protein>
    <recommendedName>
        <fullName evidence="1">non-specific serine/threonine protein kinase</fullName>
        <ecNumber evidence="1">2.7.11.1</ecNumber>
    </recommendedName>
</protein>
<dbReference type="PROSITE" id="PS00108">
    <property type="entry name" value="PROTEIN_KINASE_ST"/>
    <property type="match status" value="1"/>
</dbReference>
<dbReference type="GO" id="GO:0005524">
    <property type="term" value="F:ATP binding"/>
    <property type="evidence" value="ECO:0007669"/>
    <property type="project" value="UniProtKB-KW"/>
</dbReference>
<dbReference type="SMART" id="SM00220">
    <property type="entry name" value="S_TKc"/>
    <property type="match status" value="1"/>
</dbReference>
<dbReference type="AlphaFoldDB" id="A0A6C0M2Y5"/>
<evidence type="ECO:0000256" key="3">
    <source>
        <dbReference type="ARBA" id="ARBA00022840"/>
    </source>
</evidence>
<dbReference type="InterPro" id="IPR000719">
    <property type="entry name" value="Prot_kinase_dom"/>
</dbReference>
<dbReference type="SUPFAM" id="SSF56112">
    <property type="entry name" value="Protein kinase-like (PK-like)"/>
    <property type="match status" value="1"/>
</dbReference>
<dbReference type="EC" id="2.7.11.1" evidence="1"/>
<dbReference type="GO" id="GO:0004674">
    <property type="term" value="F:protein serine/threonine kinase activity"/>
    <property type="evidence" value="ECO:0007669"/>
    <property type="project" value="UniProtKB-EC"/>
</dbReference>
<keyword evidence="3" id="KW-0067">ATP-binding</keyword>
<dbReference type="InterPro" id="IPR011009">
    <property type="entry name" value="Kinase-like_dom_sf"/>
</dbReference>
<feature type="domain" description="Protein kinase" evidence="4">
    <location>
        <begin position="12"/>
        <end position="308"/>
    </location>
</feature>
<dbReference type="PROSITE" id="PS00107">
    <property type="entry name" value="PROTEIN_KINASE_ATP"/>
    <property type="match status" value="1"/>
</dbReference>
<reference evidence="5" key="1">
    <citation type="journal article" date="2020" name="Nature">
        <title>Giant virus diversity and host interactions through global metagenomics.</title>
        <authorList>
            <person name="Schulz F."/>
            <person name="Roux S."/>
            <person name="Paez-Espino D."/>
            <person name="Jungbluth S."/>
            <person name="Walsh D.A."/>
            <person name="Denef V.J."/>
            <person name="McMahon K.D."/>
            <person name="Konstantinidis K.T."/>
            <person name="Eloe-Fadrosh E.A."/>
            <person name="Kyrpides N.C."/>
            <person name="Woyke T."/>
        </authorList>
    </citation>
    <scope>NUCLEOTIDE SEQUENCE</scope>
    <source>
        <strain evidence="5">GVMAG-S-1035124-57</strain>
    </source>
</reference>
<name>A0A6C0M2Y5_9ZZZZ</name>
<dbReference type="Pfam" id="PF00069">
    <property type="entry name" value="Pkinase"/>
    <property type="match status" value="1"/>
</dbReference>
<dbReference type="PROSITE" id="PS50011">
    <property type="entry name" value="PROTEIN_KINASE_DOM"/>
    <property type="match status" value="1"/>
</dbReference>
<dbReference type="EMBL" id="MN740635">
    <property type="protein sequence ID" value="QHU36371.1"/>
    <property type="molecule type" value="Genomic_DNA"/>
</dbReference>
<sequence>MYESGTRILDKYVLRECIGSGAFGEVWSADSASTGEPVAVKMERIRGNPVPTLQYESRVMQALQGIPGIPSLRYFGRKDDMDGIFMVTELLGPSLETLATSQRLDMRSQMIRNPLPHHADFISGIGRQMLQRLKSIHCRGMLHRDVKPDNFMFARTPVLDLSRRANSKQDSCVPLLYLIDFGMAKRIADRKEGQGQQGQQGQQSQHVSSLIGSARYASLAAHRGEALGRRDDLISMMYSLMYVTNGGALPWQNYSEGEIQYIKENTTPAELCAELCTRHAAGWSDILDRLYAMHANEVPDYDAIAALL</sequence>
<dbReference type="InterPro" id="IPR017441">
    <property type="entry name" value="Protein_kinase_ATP_BS"/>
</dbReference>
<dbReference type="Gene3D" id="1.10.510.10">
    <property type="entry name" value="Transferase(Phosphotransferase) domain 1"/>
    <property type="match status" value="1"/>
</dbReference>